<comment type="caution">
    <text evidence="3">The sequence shown here is derived from an EMBL/GenBank/DDBJ whole genome shotgun (WGS) entry which is preliminary data.</text>
</comment>
<evidence type="ECO:0000256" key="1">
    <source>
        <dbReference type="PIRSR" id="PIRSR600250-50"/>
    </source>
</evidence>
<dbReference type="InterPro" id="IPR000250">
    <property type="entry name" value="Peptidase_G1"/>
</dbReference>
<feature type="signal peptide" evidence="2">
    <location>
        <begin position="1"/>
        <end position="17"/>
    </location>
</feature>
<dbReference type="Gene3D" id="2.60.120.700">
    <property type="entry name" value="Peptidase G1"/>
    <property type="match status" value="1"/>
</dbReference>
<dbReference type="InterPro" id="IPR013320">
    <property type="entry name" value="ConA-like_dom_sf"/>
</dbReference>
<feature type="chain" id="PRO_5042938339" evidence="2">
    <location>
        <begin position="18"/>
        <end position="257"/>
    </location>
</feature>
<dbReference type="InterPro" id="IPR038656">
    <property type="entry name" value="Peptidase_G1_sf"/>
</dbReference>
<dbReference type="Proteomes" id="UP001303115">
    <property type="component" value="Unassembled WGS sequence"/>
</dbReference>
<accession>A0AAN6PHE5</accession>
<name>A0AAN6PHE5_9PEZI</name>
<dbReference type="EMBL" id="MU854384">
    <property type="protein sequence ID" value="KAK4040123.1"/>
    <property type="molecule type" value="Genomic_DNA"/>
</dbReference>
<dbReference type="Pfam" id="PF01828">
    <property type="entry name" value="Peptidase_A4"/>
    <property type="match status" value="1"/>
</dbReference>
<evidence type="ECO:0000313" key="3">
    <source>
        <dbReference type="EMBL" id="KAK4040123.1"/>
    </source>
</evidence>
<protein>
    <submittedName>
        <fullName evidence="3">Acid proteinase protein</fullName>
    </submittedName>
</protein>
<dbReference type="SUPFAM" id="SSF49899">
    <property type="entry name" value="Concanavalin A-like lectins/glucanases"/>
    <property type="match status" value="1"/>
</dbReference>
<gene>
    <name evidence="3" type="ORF">C8A01DRAFT_46521</name>
</gene>
<evidence type="ECO:0000256" key="2">
    <source>
        <dbReference type="SAM" id="SignalP"/>
    </source>
</evidence>
<dbReference type="PANTHER" id="PTHR37536">
    <property type="entry name" value="PUTATIVE (AFU_ORTHOLOGUE AFUA_3G02970)-RELATED"/>
    <property type="match status" value="1"/>
</dbReference>
<organism evidence="3 4">
    <name type="scientific">Parachaetomium inaequale</name>
    <dbReference type="NCBI Taxonomy" id="2588326"/>
    <lineage>
        <taxon>Eukaryota</taxon>
        <taxon>Fungi</taxon>
        <taxon>Dikarya</taxon>
        <taxon>Ascomycota</taxon>
        <taxon>Pezizomycotina</taxon>
        <taxon>Sordariomycetes</taxon>
        <taxon>Sordariomycetidae</taxon>
        <taxon>Sordariales</taxon>
        <taxon>Chaetomiaceae</taxon>
        <taxon>Parachaetomium</taxon>
    </lineage>
</organism>
<proteinExistence type="predicted"/>
<dbReference type="GO" id="GO:0006508">
    <property type="term" value="P:proteolysis"/>
    <property type="evidence" value="ECO:0007669"/>
    <property type="project" value="InterPro"/>
</dbReference>
<feature type="active site" description="Proton acceptor" evidence="1">
    <location>
        <position position="191"/>
    </location>
</feature>
<dbReference type="GO" id="GO:0070007">
    <property type="term" value="F:glutamic-type endopeptidase activity"/>
    <property type="evidence" value="ECO:0007669"/>
    <property type="project" value="InterPro"/>
</dbReference>
<sequence length="257" mass="27134">MKLTTAVFAALLSIASAVPQPQVIDLGDGVKLIPRKPRRHRHSRPKLPTSEASIKAITNNTHAEYSTNWAGAILPGSYKSVTGTITYAASAWVGIDGYTCSQPIIQTGIDVYVQGGAVHYDAWYEWWPALAYSFDGFSVGTGDSVTMTVTASSSSAGTVTLKNNSKGKTVTHSFSGEAVKLCQAEAEWIIEDFQLQGQLVPFANFGTVSFTGASATGSDGCAVGVSGSRVINLKKDNKVLTSCSTSGPNTFKCSYVS</sequence>
<evidence type="ECO:0000313" key="4">
    <source>
        <dbReference type="Proteomes" id="UP001303115"/>
    </source>
</evidence>
<dbReference type="CDD" id="cd13426">
    <property type="entry name" value="Peptidase_G1"/>
    <property type="match status" value="1"/>
</dbReference>
<keyword evidence="2" id="KW-0732">Signal</keyword>
<dbReference type="AlphaFoldDB" id="A0AAN6PHE5"/>
<keyword evidence="4" id="KW-1185">Reference proteome</keyword>
<reference evidence="4" key="1">
    <citation type="journal article" date="2023" name="Mol. Phylogenet. Evol.">
        <title>Genome-scale phylogeny and comparative genomics of the fungal order Sordariales.</title>
        <authorList>
            <person name="Hensen N."/>
            <person name="Bonometti L."/>
            <person name="Westerberg I."/>
            <person name="Brannstrom I.O."/>
            <person name="Guillou S."/>
            <person name="Cros-Aarteil S."/>
            <person name="Calhoun S."/>
            <person name="Haridas S."/>
            <person name="Kuo A."/>
            <person name="Mondo S."/>
            <person name="Pangilinan J."/>
            <person name="Riley R."/>
            <person name="LaButti K."/>
            <person name="Andreopoulos B."/>
            <person name="Lipzen A."/>
            <person name="Chen C."/>
            <person name="Yan M."/>
            <person name="Daum C."/>
            <person name="Ng V."/>
            <person name="Clum A."/>
            <person name="Steindorff A."/>
            <person name="Ohm R.A."/>
            <person name="Martin F."/>
            <person name="Silar P."/>
            <person name="Natvig D.O."/>
            <person name="Lalanne C."/>
            <person name="Gautier V."/>
            <person name="Ament-Velasquez S.L."/>
            <person name="Kruys A."/>
            <person name="Hutchinson M.I."/>
            <person name="Powell A.J."/>
            <person name="Barry K."/>
            <person name="Miller A.N."/>
            <person name="Grigoriev I.V."/>
            <person name="Debuchy R."/>
            <person name="Gladieux P."/>
            <person name="Hiltunen Thoren M."/>
            <person name="Johannesson H."/>
        </authorList>
    </citation>
    <scope>NUCLEOTIDE SEQUENCE [LARGE SCALE GENOMIC DNA]</scope>
    <source>
        <strain evidence="4">CBS 284.82</strain>
    </source>
</reference>
<dbReference type="PANTHER" id="PTHR37536:SF1">
    <property type="entry name" value="ASPERGILLOPEPSIN, PUTAITVE (AFU_ORTHOLOGUE AFUA_7G01200)"/>
    <property type="match status" value="1"/>
</dbReference>
<dbReference type="PRINTS" id="PR00977">
    <property type="entry name" value="SCYTLDPTASE"/>
</dbReference>